<dbReference type="GO" id="GO:0051603">
    <property type="term" value="P:proteolysis involved in protein catabolic process"/>
    <property type="evidence" value="ECO:0007669"/>
    <property type="project" value="TreeGrafter"/>
</dbReference>
<evidence type="ECO:0000256" key="3">
    <source>
        <dbReference type="ARBA" id="ARBA00022723"/>
    </source>
</evidence>
<dbReference type="FunFam" id="3.30.830.10:FF:000003">
    <property type="entry name" value="Insulin-degrading enzyme"/>
    <property type="match status" value="1"/>
</dbReference>
<evidence type="ECO:0000256" key="4">
    <source>
        <dbReference type="ARBA" id="ARBA00022801"/>
    </source>
</evidence>
<feature type="domain" description="Peptidase M16 C-terminal" evidence="9">
    <location>
        <begin position="193"/>
        <end position="371"/>
    </location>
</feature>
<keyword evidence="5" id="KW-0862">Zinc</keyword>
<evidence type="ECO:0000259" key="9">
    <source>
        <dbReference type="Pfam" id="PF05193"/>
    </source>
</evidence>
<proteinExistence type="inferred from homology"/>
<dbReference type="Pfam" id="PF22456">
    <property type="entry name" value="PqqF-like_C_4"/>
    <property type="match status" value="1"/>
</dbReference>
<dbReference type="InterPro" id="IPR007863">
    <property type="entry name" value="Peptidase_M16_C"/>
</dbReference>
<keyword evidence="2" id="KW-0645">Protease</keyword>
<keyword evidence="6" id="KW-0482">Metalloprotease</keyword>
<dbReference type="PANTHER" id="PTHR43690">
    <property type="entry name" value="NARDILYSIN"/>
    <property type="match status" value="1"/>
</dbReference>
<evidence type="ECO:0000313" key="12">
    <source>
        <dbReference type="EMBL" id="JAG86195.1"/>
    </source>
</evidence>
<evidence type="ECO:0000256" key="2">
    <source>
        <dbReference type="ARBA" id="ARBA00022670"/>
    </source>
</evidence>
<dbReference type="EMBL" id="GCHU01018596">
    <property type="protein sequence ID" value="JAG86195.1"/>
    <property type="molecule type" value="Transcribed_RNA"/>
</dbReference>
<comment type="similarity">
    <text evidence="1 7">Belongs to the peptidase M16 family.</text>
</comment>
<dbReference type="InterPro" id="IPR011249">
    <property type="entry name" value="Metalloenz_LuxS/M16"/>
</dbReference>
<dbReference type="InterPro" id="IPR001431">
    <property type="entry name" value="Pept_M16_Zn_BS"/>
</dbReference>
<dbReference type="FunFam" id="3.30.830.10:FF:000005">
    <property type="entry name" value="nardilysin isoform X1"/>
    <property type="match status" value="1"/>
</dbReference>
<feature type="domain" description="Coenzyme PQQ synthesis protein F-like C-terminal lobe" evidence="11">
    <location>
        <begin position="775"/>
        <end position="867"/>
    </location>
</feature>
<evidence type="ECO:0000256" key="5">
    <source>
        <dbReference type="ARBA" id="ARBA00022833"/>
    </source>
</evidence>
<dbReference type="InterPro" id="IPR011765">
    <property type="entry name" value="Pept_M16_N"/>
</dbReference>
<dbReference type="InterPro" id="IPR032632">
    <property type="entry name" value="Peptidase_M16_M"/>
</dbReference>
<dbReference type="PROSITE" id="PS00143">
    <property type="entry name" value="INSULINASE"/>
    <property type="match status" value="1"/>
</dbReference>
<dbReference type="SUPFAM" id="SSF63411">
    <property type="entry name" value="LuxS/MPP-like metallohydrolase"/>
    <property type="match status" value="4"/>
</dbReference>
<dbReference type="GO" id="GO:0043171">
    <property type="term" value="P:peptide catabolic process"/>
    <property type="evidence" value="ECO:0007669"/>
    <property type="project" value="TreeGrafter"/>
</dbReference>
<dbReference type="AlphaFoldDB" id="A0A0C9QNC4"/>
<name>A0A0C9QNC4_9CONI</name>
<feature type="domain" description="Peptidase M16 N-terminal" evidence="8">
    <location>
        <begin position="30"/>
        <end position="164"/>
    </location>
</feature>
<feature type="domain" description="Peptidase M16 middle/third" evidence="10">
    <location>
        <begin position="377"/>
        <end position="656"/>
    </location>
</feature>
<evidence type="ECO:0000259" key="10">
    <source>
        <dbReference type="Pfam" id="PF16187"/>
    </source>
</evidence>
<evidence type="ECO:0000256" key="6">
    <source>
        <dbReference type="ARBA" id="ARBA00023049"/>
    </source>
</evidence>
<organism evidence="12">
    <name type="scientific">Wollemia nobilis</name>
    <dbReference type="NCBI Taxonomy" id="56998"/>
    <lineage>
        <taxon>Eukaryota</taxon>
        <taxon>Viridiplantae</taxon>
        <taxon>Streptophyta</taxon>
        <taxon>Embryophyta</taxon>
        <taxon>Tracheophyta</taxon>
        <taxon>Spermatophyta</taxon>
        <taxon>Pinopsida</taxon>
        <taxon>Pinidae</taxon>
        <taxon>Conifers II</taxon>
        <taxon>Araucariales</taxon>
        <taxon>Araucariaceae</taxon>
        <taxon>Wollemia</taxon>
    </lineage>
</organism>
<keyword evidence="4" id="KW-0378">Hydrolase</keyword>
<dbReference type="GO" id="GO:0005739">
    <property type="term" value="C:mitochondrion"/>
    <property type="evidence" value="ECO:0007669"/>
    <property type="project" value="TreeGrafter"/>
</dbReference>
<dbReference type="GO" id="GO:0046872">
    <property type="term" value="F:metal ion binding"/>
    <property type="evidence" value="ECO:0007669"/>
    <property type="project" value="UniProtKB-KW"/>
</dbReference>
<dbReference type="PANTHER" id="PTHR43690:SF18">
    <property type="entry name" value="INSULIN-DEGRADING ENZYME-RELATED"/>
    <property type="match status" value="1"/>
</dbReference>
<protein>
    <submittedName>
        <fullName evidence="12">TSA: Wollemia nobilis Ref_Wollemi_Transcript_18719_3499 transcribed RNA sequence</fullName>
    </submittedName>
</protein>
<dbReference type="InterPro" id="IPR050626">
    <property type="entry name" value="Peptidase_M16"/>
</dbReference>
<accession>A0A0C9QNC4</accession>
<evidence type="ECO:0000259" key="8">
    <source>
        <dbReference type="Pfam" id="PF00675"/>
    </source>
</evidence>
<evidence type="ECO:0000256" key="1">
    <source>
        <dbReference type="ARBA" id="ARBA00007261"/>
    </source>
</evidence>
<sequence>MDQRQEVSITKALNDKREYKRLLLPNSLEVLLISDPDTDKAAASMDVSIGAFSDPEGLEGLAHFLEHMLFYASEKYPTEDSYMQYLTEHGGRSNAFTSSEHTNFHFDVNAGYLEEALDRFAQFFICPLLSEDATSREINAVDSENNKNILVDVWRWSQLEKHLSSRDHPFHKFSTGNKDTLDVRPKARGVDVREELIKFYEGHYSSNLMHLVVYGKESIENLQNVVEEKFSAIKNTQRSRPYFPGQPWHSEHLQILVKTVPIKERNTLSILWPITPEIKNYKEGPSRYLGHLIGHEADGSLFCLLKSLGWASSLSAGETESSLEYAFFGVMIELTDAGQEHMEEIVNFTFQYLNILQKSGVAEWIFNEVQAICETKFHFQDKISPINYVTNIASNMELYPPEDWLVASSLPSKFNPVTIQMVLDQLVPSNSRTFWASKQFEGQTNETEPWYRTGFSVEKIKVELIKEWANSKPDAKLGLPSHNVFIPTDLSLKQVEDKVKHPVLLRKSKFSRLWYKPDTMFFTPKAYIKLDFNCPESSSSPEAEILTNIFTKLLVDYLNEYAYYAEVAGLNYSIHHTGTGFQVAITGYNHKMTILLEKIFEKILHFDVKQDRFAVVKEKVLKNHLNLKFQQPYEQAFYYCSLLLEHCMWQRDEFLEVIPQIQADDLVKFAPRITSRMFFECYVAGNMTSKEAESLVQQIEDSLFNSPVPPSKPIFPSQQLERRIVRLNSGTNYYYPVEGLNEQDENSALHHYIQLEQDDTKMNVELELFVLIAKQPAFYQLRSTEQLGYIVVLMKRNDSGIRGVQFIIQSTVKDPAQLELRVEAFLKMFESKLHTLTDDEFKSNVNALIDMKLEKHKNLREETHFYWREIDDGTLKFDRKEVEVAVLRKLTKEDLLNFFHNHIKLGAPGRRKLSFQVYGSSHIAEYKLAKSAEISSYEVVICNGKECALDRVDTEQLKDEKVKDVSSDELVETTTELVGYHPKRIDDIYNFKRSQALFGSLKSGANQAYV</sequence>
<reference evidence="12" key="1">
    <citation type="submission" date="2015-02" db="EMBL/GenBank/DDBJ databases">
        <title>A transcriptome of Wollemia nobilis - a relic of Gondwana.</title>
        <authorList>
            <person name="Chia J.Y."/>
            <person name="Leong Y.S."/>
            <person name="Abdul Karim S."/>
            <person name="Wan Azmi N."/>
            <person name="Hercus R."/>
            <person name="Croft L."/>
        </authorList>
    </citation>
    <scope>NUCLEOTIDE SEQUENCE</scope>
    <source>
        <strain evidence="12">MaeBrown</strain>
        <tissue evidence="12">Leaf</tissue>
    </source>
</reference>
<dbReference type="FunFam" id="3.30.830.10:FF:000004">
    <property type="entry name" value="Putative insulin-degrading enzyme"/>
    <property type="match status" value="1"/>
</dbReference>
<dbReference type="Pfam" id="PF16187">
    <property type="entry name" value="Peptidase_M16_M"/>
    <property type="match status" value="1"/>
</dbReference>
<dbReference type="Pfam" id="PF05193">
    <property type="entry name" value="Peptidase_M16_C"/>
    <property type="match status" value="1"/>
</dbReference>
<keyword evidence="3" id="KW-0479">Metal-binding</keyword>
<dbReference type="MEROPS" id="M16.A02"/>
<dbReference type="GO" id="GO:0005829">
    <property type="term" value="C:cytosol"/>
    <property type="evidence" value="ECO:0007669"/>
    <property type="project" value="TreeGrafter"/>
</dbReference>
<evidence type="ECO:0000259" key="11">
    <source>
        <dbReference type="Pfam" id="PF22456"/>
    </source>
</evidence>
<dbReference type="GO" id="GO:0004222">
    <property type="term" value="F:metalloendopeptidase activity"/>
    <property type="evidence" value="ECO:0007669"/>
    <property type="project" value="InterPro"/>
</dbReference>
<evidence type="ECO:0000256" key="7">
    <source>
        <dbReference type="RuleBase" id="RU004447"/>
    </source>
</evidence>
<dbReference type="Gene3D" id="3.30.830.10">
    <property type="entry name" value="Metalloenzyme, LuxS/M16 peptidase-like"/>
    <property type="match status" value="4"/>
</dbReference>
<dbReference type="Pfam" id="PF00675">
    <property type="entry name" value="Peptidase_M16"/>
    <property type="match status" value="1"/>
</dbReference>
<dbReference type="InterPro" id="IPR054734">
    <property type="entry name" value="PqqF-like_C_4"/>
</dbReference>